<dbReference type="InterPro" id="IPR012341">
    <property type="entry name" value="6hp_glycosidase-like_sf"/>
</dbReference>
<protein>
    <submittedName>
        <fullName evidence="2">DUF255 domain-containing protein</fullName>
    </submittedName>
</protein>
<dbReference type="EMBL" id="WJIE01000023">
    <property type="protein sequence ID" value="MRG97984.1"/>
    <property type="molecule type" value="Genomic_DNA"/>
</dbReference>
<dbReference type="InterPro" id="IPR008928">
    <property type="entry name" value="6-hairpin_glycosidase_sf"/>
</dbReference>
<dbReference type="Proteomes" id="UP000440224">
    <property type="component" value="Unassembled WGS sequence"/>
</dbReference>
<dbReference type="PANTHER" id="PTHR42899:SF1">
    <property type="entry name" value="SPERMATOGENESIS-ASSOCIATED PROTEIN 20"/>
    <property type="match status" value="1"/>
</dbReference>
<dbReference type="InterPro" id="IPR024705">
    <property type="entry name" value="Ssp411"/>
</dbReference>
<proteinExistence type="predicted"/>
<keyword evidence="3" id="KW-1185">Reference proteome</keyword>
<dbReference type="AlphaFoldDB" id="A0A6N7Q6R3"/>
<dbReference type="Gene3D" id="1.50.10.10">
    <property type="match status" value="1"/>
</dbReference>
<dbReference type="Gene3D" id="3.40.30.10">
    <property type="entry name" value="Glutaredoxin"/>
    <property type="match status" value="1"/>
</dbReference>
<dbReference type="GO" id="GO:0005975">
    <property type="term" value="P:carbohydrate metabolic process"/>
    <property type="evidence" value="ECO:0007669"/>
    <property type="project" value="InterPro"/>
</dbReference>
<dbReference type="CDD" id="cd02955">
    <property type="entry name" value="SSP411"/>
    <property type="match status" value="1"/>
</dbReference>
<evidence type="ECO:0000259" key="1">
    <source>
        <dbReference type="Pfam" id="PF03190"/>
    </source>
</evidence>
<dbReference type="InterPro" id="IPR036249">
    <property type="entry name" value="Thioredoxin-like_sf"/>
</dbReference>
<reference evidence="2 3" key="1">
    <citation type="submission" date="2019-10" db="EMBL/GenBank/DDBJ databases">
        <title>A soil myxobacterium in the family Polyangiaceae.</title>
        <authorList>
            <person name="Li Y."/>
            <person name="Wang J."/>
        </authorList>
    </citation>
    <scope>NUCLEOTIDE SEQUENCE [LARGE SCALE GENOMIC DNA]</scope>
    <source>
        <strain evidence="2 3">DSM 14734</strain>
    </source>
</reference>
<organism evidence="2 3">
    <name type="scientific">Polyangium spumosum</name>
    <dbReference type="NCBI Taxonomy" id="889282"/>
    <lineage>
        <taxon>Bacteria</taxon>
        <taxon>Pseudomonadati</taxon>
        <taxon>Myxococcota</taxon>
        <taxon>Polyangia</taxon>
        <taxon>Polyangiales</taxon>
        <taxon>Polyangiaceae</taxon>
        <taxon>Polyangium</taxon>
    </lineage>
</organism>
<sequence length="694" mass="76714">MSAHENRLAKEKSPYLLQHARNPVDWYPWGAEALERAKQEDKPILLSIGYAACHWCHVMERESFENDSIAARMNELFVNVKVDREERPDLDQVYQLVVQLMGRSGGWPLTVFLTPDQKPFFAGTYFPPADKYGVPGFPAILEAVADAYKRRRGEVLAQAGEITQEIERVGALPPGEGAIGQDLLRKACRRLLARFDSHNGGFGSRPKFPNTMSLDLLLMRGALEGDAVSKESVELALDKMQKGGIWDHLRGGFHRYSTDARWLVPHFEKMLYDNALLLRLYVDGHRALGDARFAETARALVAYLFAEMRDASGAFYATQDADSEGQEGKFFVWKLGDLRAAVGDDHEAYEVARVYFGITEEGNFEETGATVLSEVRSIERAAAIVDLDADVARRALERARAKMLAAREQRPRPTRDDKILASWNALMIGALAEAGRALDEPAWIGAAKAAFAAIEKRLVRSGRVRRYFMPGEDEAPEARRGFLDDQAYVASAALDLYEATGDPRYVAVAREIADAMLEHHEDTREGGFFFAPDDGDALIARTKDVFDQAVPSGASMAAKLCLRLGEIADETYAEHGRRQIEPVGPTAIDNPLGLGKAVAVLDRLVRGTVDVVLVGDPSGERAQTLAAAVFRRYLPHRNVVWVDPRRPETAEAVKVLAEGKGARGDDTVAYVCRNRTCSAPVSDVTALEGLLDRK</sequence>
<dbReference type="OrthoDB" id="9762614at2"/>
<dbReference type="Pfam" id="PF03190">
    <property type="entry name" value="Thioredox_DsbH"/>
    <property type="match status" value="1"/>
</dbReference>
<evidence type="ECO:0000313" key="2">
    <source>
        <dbReference type="EMBL" id="MRG97984.1"/>
    </source>
</evidence>
<accession>A0A6N7Q6R3</accession>
<dbReference type="PIRSF" id="PIRSF006402">
    <property type="entry name" value="UCP006402_thioredoxin"/>
    <property type="match status" value="1"/>
</dbReference>
<feature type="domain" description="Spermatogenesis-associated protein 20-like TRX" evidence="1">
    <location>
        <begin position="5"/>
        <end position="166"/>
    </location>
</feature>
<gene>
    <name evidence="2" type="ORF">GF068_39660</name>
</gene>
<dbReference type="RefSeq" id="WP_153824753.1">
    <property type="nucleotide sequence ID" value="NZ_WJIE01000023.1"/>
</dbReference>
<dbReference type="InterPro" id="IPR004879">
    <property type="entry name" value="Ssp411-like_TRX"/>
</dbReference>
<comment type="caution">
    <text evidence="2">The sequence shown here is derived from an EMBL/GenBank/DDBJ whole genome shotgun (WGS) entry which is preliminary data.</text>
</comment>
<dbReference type="PANTHER" id="PTHR42899">
    <property type="entry name" value="SPERMATOGENESIS-ASSOCIATED PROTEIN 20"/>
    <property type="match status" value="1"/>
</dbReference>
<dbReference type="SUPFAM" id="SSF52833">
    <property type="entry name" value="Thioredoxin-like"/>
    <property type="match status" value="1"/>
</dbReference>
<dbReference type="SUPFAM" id="SSF48208">
    <property type="entry name" value="Six-hairpin glycosidases"/>
    <property type="match status" value="1"/>
</dbReference>
<evidence type="ECO:0000313" key="3">
    <source>
        <dbReference type="Proteomes" id="UP000440224"/>
    </source>
</evidence>
<name>A0A6N7Q6R3_9BACT</name>